<dbReference type="Proteomes" id="UP000234328">
    <property type="component" value="Unassembled WGS sequence"/>
</dbReference>
<dbReference type="RefSeq" id="WP_102070300.1">
    <property type="nucleotide sequence ID" value="NZ_PDNV01000007.1"/>
</dbReference>
<protein>
    <recommendedName>
        <fullName evidence="4">Lipoprotein</fullName>
    </recommendedName>
</protein>
<accession>A0A2N4UEY9</accession>
<dbReference type="EMBL" id="PDNV01000007">
    <property type="protein sequence ID" value="PLC53577.1"/>
    <property type="molecule type" value="Genomic_DNA"/>
</dbReference>
<evidence type="ECO:0000313" key="3">
    <source>
        <dbReference type="Proteomes" id="UP000234328"/>
    </source>
</evidence>
<dbReference type="Gene3D" id="3.30.110.70">
    <property type="entry name" value="Hypothetical protein apc22750. Chain B"/>
    <property type="match status" value="1"/>
</dbReference>
<dbReference type="OrthoDB" id="9154068at2"/>
<gene>
    <name evidence="2" type="ORF">CR155_12175</name>
</gene>
<dbReference type="PROSITE" id="PS51257">
    <property type="entry name" value="PROKAR_LIPOPROTEIN"/>
    <property type="match status" value="1"/>
</dbReference>
<dbReference type="AlphaFoldDB" id="A0A2N4UEY9"/>
<evidence type="ECO:0000313" key="2">
    <source>
        <dbReference type="EMBL" id="PLC53577.1"/>
    </source>
</evidence>
<evidence type="ECO:0008006" key="4">
    <source>
        <dbReference type="Google" id="ProtNLM"/>
    </source>
</evidence>
<feature type="chain" id="PRO_5014639368" description="Lipoprotein" evidence="1">
    <location>
        <begin position="23"/>
        <end position="130"/>
    </location>
</feature>
<evidence type="ECO:0000256" key="1">
    <source>
        <dbReference type="SAM" id="SignalP"/>
    </source>
</evidence>
<comment type="caution">
    <text evidence="2">The sequence shown here is derived from an EMBL/GenBank/DDBJ whole genome shotgun (WGS) entry which is preliminary data.</text>
</comment>
<keyword evidence="3" id="KW-1185">Reference proteome</keyword>
<proteinExistence type="predicted"/>
<organism evidence="2 3">
    <name type="scientific">Pollutimonas nitritireducens</name>
    <dbReference type="NCBI Taxonomy" id="2045209"/>
    <lineage>
        <taxon>Bacteria</taxon>
        <taxon>Pseudomonadati</taxon>
        <taxon>Pseudomonadota</taxon>
        <taxon>Betaproteobacteria</taxon>
        <taxon>Burkholderiales</taxon>
        <taxon>Alcaligenaceae</taxon>
        <taxon>Pollutimonas</taxon>
    </lineage>
</organism>
<reference evidence="2 3" key="1">
    <citation type="submission" date="2017-10" db="EMBL/GenBank/DDBJ databases">
        <title>Two draft genome sequences of Pusillimonas sp. strains isolated from a nitrate- and radionuclide-contaminated groundwater in Russia.</title>
        <authorList>
            <person name="Grouzdev D.S."/>
            <person name="Tourova T.P."/>
            <person name="Goeva M.A."/>
            <person name="Babich T.L."/>
            <person name="Sokolova D.S."/>
            <person name="Abdullin R."/>
            <person name="Poltaraus A.B."/>
            <person name="Toshchakov S.V."/>
            <person name="Nazina T.N."/>
        </authorList>
    </citation>
    <scope>NUCLEOTIDE SEQUENCE [LARGE SCALE GENOMIC DNA]</scope>
    <source>
        <strain evidence="2 3">JR1/69-2-13</strain>
    </source>
</reference>
<keyword evidence="1" id="KW-0732">Signal</keyword>
<sequence length="130" mass="13911">MQSLLYKNLAIFAVVVSVSGCATWTTGNVAQNDRQRAVSHEKTPPASIVLTEGDITDRQYTSIGDISVTVNKTTVFHANPTKKLVNEKLKEKAAGLGADAVILVRYGEGGISFMSWGSLEGKGRAIKFAP</sequence>
<feature type="signal peptide" evidence="1">
    <location>
        <begin position="1"/>
        <end position="22"/>
    </location>
</feature>
<name>A0A2N4UEY9_9BURK</name>